<evidence type="ECO:0000313" key="2">
    <source>
        <dbReference type="Proteomes" id="UP000468638"/>
    </source>
</evidence>
<organism evidence="1 2">
    <name type="scientific">Pontibacillus yanchengensis</name>
    <dbReference type="NCBI Taxonomy" id="462910"/>
    <lineage>
        <taxon>Bacteria</taxon>
        <taxon>Bacillati</taxon>
        <taxon>Bacillota</taxon>
        <taxon>Bacilli</taxon>
        <taxon>Bacillales</taxon>
        <taxon>Bacillaceae</taxon>
        <taxon>Pontibacillus</taxon>
    </lineage>
</organism>
<accession>A0A6I5A523</accession>
<dbReference type="EMBL" id="WMEQ01000017">
    <property type="protein sequence ID" value="MYL35436.1"/>
    <property type="molecule type" value="Genomic_DNA"/>
</dbReference>
<proteinExistence type="predicted"/>
<reference evidence="1 2" key="1">
    <citation type="submission" date="2019-11" db="EMBL/GenBank/DDBJ databases">
        <title>Genome sequences of 17 halophilic strains isolated from different environments.</title>
        <authorList>
            <person name="Furrow R.E."/>
        </authorList>
    </citation>
    <scope>NUCLEOTIDE SEQUENCE [LARGE SCALE GENOMIC DNA]</scope>
    <source>
        <strain evidence="1 2">22514_16_FS</strain>
    </source>
</reference>
<dbReference type="RefSeq" id="WP_160850611.1">
    <property type="nucleotide sequence ID" value="NZ_WMEQ01000017.1"/>
</dbReference>
<sequence length="92" mass="10707">MKIKLGLIGVLLVITALLYINYMPKDSTVIESLTMERKVLDKYEENNSYYIVIDSHNGENKLEIGEEDFNQYDIMDDIKIVQEKSEIKVYAN</sequence>
<protein>
    <submittedName>
        <fullName evidence="1">Uncharacterized protein</fullName>
    </submittedName>
</protein>
<comment type="caution">
    <text evidence="1">The sequence shown here is derived from an EMBL/GenBank/DDBJ whole genome shotgun (WGS) entry which is preliminary data.</text>
</comment>
<dbReference type="Proteomes" id="UP000468638">
    <property type="component" value="Unassembled WGS sequence"/>
</dbReference>
<gene>
    <name evidence="1" type="ORF">GLW05_17795</name>
</gene>
<dbReference type="AlphaFoldDB" id="A0A6I5A523"/>
<evidence type="ECO:0000313" key="1">
    <source>
        <dbReference type="EMBL" id="MYL35436.1"/>
    </source>
</evidence>
<name>A0A6I5A523_9BACI</name>